<evidence type="ECO:0008006" key="2">
    <source>
        <dbReference type="Google" id="ProtNLM"/>
    </source>
</evidence>
<dbReference type="Pfam" id="PF07609">
    <property type="entry name" value="DUF1572"/>
    <property type="match status" value="1"/>
</dbReference>
<organism evidence="1">
    <name type="scientific">marine metagenome</name>
    <dbReference type="NCBI Taxonomy" id="408172"/>
    <lineage>
        <taxon>unclassified sequences</taxon>
        <taxon>metagenomes</taxon>
        <taxon>ecological metagenomes</taxon>
    </lineage>
</organism>
<dbReference type="Gene3D" id="1.20.120.450">
    <property type="entry name" value="dinb family like domain"/>
    <property type="match status" value="1"/>
</dbReference>
<sequence length="171" mass="19076">MTDTSNTTLLALARSRLVVHQTGQARTCLEALNDGQIWWRANEESNAVGNLVLHITGSTRWFIGHGIGNSGYVRDRNSEFTEQGPMQKEALFAYLDSAMSEADRVLSDLDPNTLDETTDRTGKLVTYRELIFNQVLHVTSHTGQIVFATKLIQAGLIHEVWKSTPMTQSDL</sequence>
<evidence type="ECO:0000313" key="1">
    <source>
        <dbReference type="EMBL" id="SVB34706.1"/>
    </source>
</evidence>
<reference evidence="1" key="1">
    <citation type="submission" date="2018-05" db="EMBL/GenBank/DDBJ databases">
        <authorList>
            <person name="Lanie J.A."/>
            <person name="Ng W.-L."/>
            <person name="Kazmierczak K.M."/>
            <person name="Andrzejewski T.M."/>
            <person name="Davidsen T.M."/>
            <person name="Wayne K.J."/>
            <person name="Tettelin H."/>
            <person name="Glass J.I."/>
            <person name="Rusch D."/>
            <person name="Podicherti R."/>
            <person name="Tsui H.-C.T."/>
            <person name="Winkler M.E."/>
        </authorList>
    </citation>
    <scope>NUCLEOTIDE SEQUENCE</scope>
</reference>
<dbReference type="EMBL" id="UINC01038141">
    <property type="protein sequence ID" value="SVB34706.1"/>
    <property type="molecule type" value="Genomic_DNA"/>
</dbReference>
<dbReference type="InterPro" id="IPR034660">
    <property type="entry name" value="DinB/YfiT-like"/>
</dbReference>
<dbReference type="AlphaFoldDB" id="A0A382D878"/>
<gene>
    <name evidence="1" type="ORF">METZ01_LOCUS187560</name>
</gene>
<protein>
    <recommendedName>
        <fullName evidence="2">DinB-like domain-containing protein</fullName>
    </recommendedName>
</protein>
<proteinExistence type="predicted"/>
<accession>A0A382D878</accession>
<name>A0A382D878_9ZZZZ</name>
<dbReference type="InterPro" id="IPR011466">
    <property type="entry name" value="DUF1572"/>
</dbReference>
<dbReference type="SUPFAM" id="SSF109854">
    <property type="entry name" value="DinB/YfiT-like putative metalloenzymes"/>
    <property type="match status" value="1"/>
</dbReference>